<name>A0ABR0A057_9CRUS</name>
<feature type="region of interest" description="Disordered" evidence="1">
    <location>
        <begin position="1"/>
        <end position="31"/>
    </location>
</feature>
<sequence>MEYNSFRSLNTTGADTRSDKTEDQSTRQRASASPFFAMHVAPVLFQTNHLLADVQDSSASASVSQFQIFCFVTQPPKSGGGYNFVR</sequence>
<protein>
    <submittedName>
        <fullName evidence="2">Uncharacterized protein</fullName>
    </submittedName>
</protein>
<proteinExistence type="predicted"/>
<organism evidence="2 3">
    <name type="scientific">Daphnia magna</name>
    <dbReference type="NCBI Taxonomy" id="35525"/>
    <lineage>
        <taxon>Eukaryota</taxon>
        <taxon>Metazoa</taxon>
        <taxon>Ecdysozoa</taxon>
        <taxon>Arthropoda</taxon>
        <taxon>Crustacea</taxon>
        <taxon>Branchiopoda</taxon>
        <taxon>Diplostraca</taxon>
        <taxon>Cladocera</taxon>
        <taxon>Anomopoda</taxon>
        <taxon>Daphniidae</taxon>
        <taxon>Daphnia</taxon>
    </lineage>
</organism>
<feature type="compositionally biased region" description="Basic and acidic residues" evidence="1">
    <location>
        <begin position="16"/>
        <end position="26"/>
    </location>
</feature>
<feature type="compositionally biased region" description="Polar residues" evidence="1">
    <location>
        <begin position="1"/>
        <end position="15"/>
    </location>
</feature>
<comment type="caution">
    <text evidence="2">The sequence shown here is derived from an EMBL/GenBank/DDBJ whole genome shotgun (WGS) entry which is preliminary data.</text>
</comment>
<keyword evidence="3" id="KW-1185">Reference proteome</keyword>
<evidence type="ECO:0000313" key="2">
    <source>
        <dbReference type="EMBL" id="KAK4018518.1"/>
    </source>
</evidence>
<dbReference type="EMBL" id="JAOYFB010000036">
    <property type="protein sequence ID" value="KAK4018518.1"/>
    <property type="molecule type" value="Genomic_DNA"/>
</dbReference>
<gene>
    <name evidence="2" type="ORF">OUZ56_000569</name>
</gene>
<accession>A0ABR0A057</accession>
<evidence type="ECO:0000256" key="1">
    <source>
        <dbReference type="SAM" id="MobiDB-lite"/>
    </source>
</evidence>
<dbReference type="Proteomes" id="UP001234178">
    <property type="component" value="Unassembled WGS sequence"/>
</dbReference>
<reference evidence="2 3" key="1">
    <citation type="journal article" date="2023" name="Nucleic Acids Res.">
        <title>The hologenome of Daphnia magna reveals possible DNA methylation and microbiome-mediated evolution of the host genome.</title>
        <authorList>
            <person name="Chaturvedi A."/>
            <person name="Li X."/>
            <person name="Dhandapani V."/>
            <person name="Marshall H."/>
            <person name="Kissane S."/>
            <person name="Cuenca-Cambronero M."/>
            <person name="Asole G."/>
            <person name="Calvet F."/>
            <person name="Ruiz-Romero M."/>
            <person name="Marangio P."/>
            <person name="Guigo R."/>
            <person name="Rago D."/>
            <person name="Mirbahai L."/>
            <person name="Eastwood N."/>
            <person name="Colbourne J.K."/>
            <person name="Zhou J."/>
            <person name="Mallon E."/>
            <person name="Orsini L."/>
        </authorList>
    </citation>
    <scope>NUCLEOTIDE SEQUENCE [LARGE SCALE GENOMIC DNA]</scope>
    <source>
        <strain evidence="2">LRV0_1</strain>
    </source>
</reference>
<evidence type="ECO:0000313" key="3">
    <source>
        <dbReference type="Proteomes" id="UP001234178"/>
    </source>
</evidence>